<dbReference type="InterPro" id="IPR051834">
    <property type="entry name" value="RING_finger_E3_ligase"/>
</dbReference>
<keyword evidence="8" id="KW-1185">Reference proteome</keyword>
<dbReference type="SMART" id="SM00184">
    <property type="entry name" value="RING"/>
    <property type="match status" value="1"/>
</dbReference>
<keyword evidence="1" id="KW-0479">Metal-binding</keyword>
<dbReference type="GO" id="GO:0008270">
    <property type="term" value="F:zinc ion binding"/>
    <property type="evidence" value="ECO:0007669"/>
    <property type="project" value="UniProtKB-KW"/>
</dbReference>
<evidence type="ECO:0000259" key="6">
    <source>
        <dbReference type="PROSITE" id="PS50089"/>
    </source>
</evidence>
<dbReference type="AlphaFoldDB" id="A0AAF0XEP4"/>
<dbReference type="PANTHER" id="PTHR45931:SF16">
    <property type="entry name" value="RING_U-BOX SUPERFAMILY PROTEIN"/>
    <property type="match status" value="1"/>
</dbReference>
<sequence>MLGLVSVFLVLFFVYVSVEGTATLDVFSSSTVSFGSTSDRSLGATRIQVEEGNKNVQQCVICQEEYHDGEKVTCMPCLHMFHKDCITKWLLRSHLCPICKFQMPTSS</sequence>
<evidence type="ECO:0000256" key="3">
    <source>
        <dbReference type="ARBA" id="ARBA00022833"/>
    </source>
</evidence>
<dbReference type="GO" id="GO:0006511">
    <property type="term" value="P:ubiquitin-dependent protein catabolic process"/>
    <property type="evidence" value="ECO:0007669"/>
    <property type="project" value="TreeGrafter"/>
</dbReference>
<dbReference type="SUPFAM" id="SSF57850">
    <property type="entry name" value="RING/U-box"/>
    <property type="match status" value="1"/>
</dbReference>
<dbReference type="InterPro" id="IPR013083">
    <property type="entry name" value="Znf_RING/FYVE/PHD"/>
</dbReference>
<dbReference type="Pfam" id="PF13639">
    <property type="entry name" value="zf-RING_2"/>
    <property type="match status" value="1"/>
</dbReference>
<feature type="signal peptide" evidence="5">
    <location>
        <begin position="1"/>
        <end position="20"/>
    </location>
</feature>
<reference evidence="7" key="2">
    <citation type="submission" date="2022-03" db="EMBL/GenBank/DDBJ databases">
        <title>Draft title - Genomic analysis of global carrot germplasm unveils the trajectory of domestication and the origin of high carotenoid orange carrot.</title>
        <authorList>
            <person name="Iorizzo M."/>
            <person name="Ellison S."/>
            <person name="Senalik D."/>
            <person name="Macko-Podgorni A."/>
            <person name="Grzebelus D."/>
            <person name="Bostan H."/>
            <person name="Rolling W."/>
            <person name="Curaba J."/>
            <person name="Simon P."/>
        </authorList>
    </citation>
    <scope>NUCLEOTIDE SEQUENCE</scope>
    <source>
        <tissue evidence="7">Leaf</tissue>
    </source>
</reference>
<dbReference type="EMBL" id="CP093348">
    <property type="protein sequence ID" value="WOH06460.1"/>
    <property type="molecule type" value="Genomic_DNA"/>
</dbReference>
<dbReference type="Gene3D" id="3.30.40.10">
    <property type="entry name" value="Zinc/RING finger domain, C3HC4 (zinc finger)"/>
    <property type="match status" value="1"/>
</dbReference>
<name>A0AAF0XEP4_DAUCS</name>
<dbReference type="InterPro" id="IPR001841">
    <property type="entry name" value="Znf_RING"/>
</dbReference>
<evidence type="ECO:0000256" key="4">
    <source>
        <dbReference type="PROSITE-ProRule" id="PRU00175"/>
    </source>
</evidence>
<evidence type="ECO:0000313" key="8">
    <source>
        <dbReference type="Proteomes" id="UP000077755"/>
    </source>
</evidence>
<gene>
    <name evidence="7" type="ORF">DCAR_0625887</name>
</gene>
<proteinExistence type="predicted"/>
<dbReference type="GO" id="GO:0005634">
    <property type="term" value="C:nucleus"/>
    <property type="evidence" value="ECO:0007669"/>
    <property type="project" value="TreeGrafter"/>
</dbReference>
<dbReference type="PANTHER" id="PTHR45931">
    <property type="entry name" value="SI:CH211-59O9.10"/>
    <property type="match status" value="1"/>
</dbReference>
<keyword evidence="5" id="KW-0732">Signal</keyword>
<keyword evidence="3" id="KW-0862">Zinc</keyword>
<feature type="domain" description="RING-type" evidence="6">
    <location>
        <begin position="59"/>
        <end position="100"/>
    </location>
</feature>
<feature type="chain" id="PRO_5042153760" description="RING-type domain-containing protein" evidence="5">
    <location>
        <begin position="21"/>
        <end position="107"/>
    </location>
</feature>
<dbReference type="PROSITE" id="PS50089">
    <property type="entry name" value="ZF_RING_2"/>
    <property type="match status" value="1"/>
</dbReference>
<dbReference type="GO" id="GO:0061630">
    <property type="term" value="F:ubiquitin protein ligase activity"/>
    <property type="evidence" value="ECO:0007669"/>
    <property type="project" value="TreeGrafter"/>
</dbReference>
<accession>A0AAF0XEP4</accession>
<dbReference type="Proteomes" id="UP000077755">
    <property type="component" value="Chromosome 6"/>
</dbReference>
<reference evidence="7" key="1">
    <citation type="journal article" date="2016" name="Nat. Genet.">
        <title>A high-quality carrot genome assembly provides new insights into carotenoid accumulation and asterid genome evolution.</title>
        <authorList>
            <person name="Iorizzo M."/>
            <person name="Ellison S."/>
            <person name="Senalik D."/>
            <person name="Zeng P."/>
            <person name="Satapoomin P."/>
            <person name="Huang J."/>
            <person name="Bowman M."/>
            <person name="Iovene M."/>
            <person name="Sanseverino W."/>
            <person name="Cavagnaro P."/>
            <person name="Yildiz M."/>
            <person name="Macko-Podgorni A."/>
            <person name="Moranska E."/>
            <person name="Grzebelus E."/>
            <person name="Grzebelus D."/>
            <person name="Ashrafi H."/>
            <person name="Zheng Z."/>
            <person name="Cheng S."/>
            <person name="Spooner D."/>
            <person name="Van Deynze A."/>
            <person name="Simon P."/>
        </authorList>
    </citation>
    <scope>NUCLEOTIDE SEQUENCE</scope>
    <source>
        <tissue evidence="7">Leaf</tissue>
    </source>
</reference>
<evidence type="ECO:0000256" key="2">
    <source>
        <dbReference type="ARBA" id="ARBA00022771"/>
    </source>
</evidence>
<evidence type="ECO:0000256" key="1">
    <source>
        <dbReference type="ARBA" id="ARBA00022723"/>
    </source>
</evidence>
<evidence type="ECO:0000313" key="7">
    <source>
        <dbReference type="EMBL" id="WOH06460.1"/>
    </source>
</evidence>
<organism evidence="7 8">
    <name type="scientific">Daucus carota subsp. sativus</name>
    <name type="common">Carrot</name>
    <dbReference type="NCBI Taxonomy" id="79200"/>
    <lineage>
        <taxon>Eukaryota</taxon>
        <taxon>Viridiplantae</taxon>
        <taxon>Streptophyta</taxon>
        <taxon>Embryophyta</taxon>
        <taxon>Tracheophyta</taxon>
        <taxon>Spermatophyta</taxon>
        <taxon>Magnoliopsida</taxon>
        <taxon>eudicotyledons</taxon>
        <taxon>Gunneridae</taxon>
        <taxon>Pentapetalae</taxon>
        <taxon>asterids</taxon>
        <taxon>campanulids</taxon>
        <taxon>Apiales</taxon>
        <taxon>Apiaceae</taxon>
        <taxon>Apioideae</taxon>
        <taxon>Scandiceae</taxon>
        <taxon>Daucinae</taxon>
        <taxon>Daucus</taxon>
        <taxon>Daucus sect. Daucus</taxon>
    </lineage>
</organism>
<keyword evidence="2 4" id="KW-0863">Zinc-finger</keyword>
<evidence type="ECO:0000256" key="5">
    <source>
        <dbReference type="SAM" id="SignalP"/>
    </source>
</evidence>
<protein>
    <recommendedName>
        <fullName evidence="6">RING-type domain-containing protein</fullName>
    </recommendedName>
</protein>